<dbReference type="RefSeq" id="WP_254156580.1">
    <property type="nucleotide sequence ID" value="NZ_JAHESD010000077.1"/>
</dbReference>
<name>A0ABS5VX39_9BACT</name>
<reference evidence="1 2" key="1">
    <citation type="submission" date="2021-05" db="EMBL/GenBank/DDBJ databases">
        <title>A Polyphasic approach of four new species of the genus Ohtaekwangia: Ohtaekwangia histidinii sp. nov., Ohtaekwangia cretensis sp. nov., Ohtaekwangia indiensis sp. nov., Ohtaekwangia reichenbachii sp. nov. from diverse environment.</title>
        <authorList>
            <person name="Octaviana S."/>
        </authorList>
    </citation>
    <scope>NUCLEOTIDE SEQUENCE [LARGE SCALE GENOMIC DNA]</scope>
    <source>
        <strain evidence="1 2">PWU20</strain>
    </source>
</reference>
<protein>
    <recommendedName>
        <fullName evidence="3">PKD-like family protein</fullName>
    </recommendedName>
</protein>
<dbReference type="Pfam" id="PF16407">
    <property type="entry name" value="PKD_2"/>
    <property type="match status" value="1"/>
</dbReference>
<dbReference type="InterPro" id="IPR032183">
    <property type="entry name" value="PKD-like"/>
</dbReference>
<sequence>MKKNILYLLIIVLLSVTSCYEDLGNYDYKEVEDPTVIGLQDNIFVGYIGDSLIIEPKVTHSLAGTDALTFDWEIANHLELKGEFYKGSTLRFLFNLKPAIYSAKLTITNQTNGMKYFYNFKIEGRTEFSTGTAILSNDGGIARLSFVKAGNVLIPNLYEGLHGENLPNDPKQILIVDNYYTQSYHIVTGEINKPGVILEAATMLRTRYLKDNFFETPDPIVANSLKTHPAGAISHGVINGKLYCGTWQTFSGSPVYGLFGARAAGDYELSPWFNFYGAHYLGYDVNKKQLLQFDMNLGFTGLNYTVIPAMQESGKDSFDPKDMKVDLLYMQDLNPENSYAFGKDANGIIYEYKFDTEPTVFFPKRKVQFPGASLIRENTKWQGSQFDVIFFTSDDKIYRYVPDNQDLRPLEADFSGKTVTMIKLIDNDLLIAGVEGSIYYLDVSTGKYGSVYRVIDNIPGSPVDVVVRK</sequence>
<keyword evidence="2" id="KW-1185">Reference proteome</keyword>
<organism evidence="1 2">
    <name type="scientific">Chryseosolibacter indicus</name>
    <dbReference type="NCBI Taxonomy" id="2782351"/>
    <lineage>
        <taxon>Bacteria</taxon>
        <taxon>Pseudomonadati</taxon>
        <taxon>Bacteroidota</taxon>
        <taxon>Cytophagia</taxon>
        <taxon>Cytophagales</taxon>
        <taxon>Chryseotaleaceae</taxon>
        <taxon>Chryseosolibacter</taxon>
    </lineage>
</organism>
<evidence type="ECO:0008006" key="3">
    <source>
        <dbReference type="Google" id="ProtNLM"/>
    </source>
</evidence>
<gene>
    <name evidence="1" type="ORF">KK060_22040</name>
</gene>
<dbReference type="PROSITE" id="PS51257">
    <property type="entry name" value="PROKAR_LIPOPROTEIN"/>
    <property type="match status" value="1"/>
</dbReference>
<evidence type="ECO:0000313" key="1">
    <source>
        <dbReference type="EMBL" id="MBT1705988.1"/>
    </source>
</evidence>
<accession>A0ABS5VX39</accession>
<dbReference type="Proteomes" id="UP000772618">
    <property type="component" value="Unassembled WGS sequence"/>
</dbReference>
<proteinExistence type="predicted"/>
<evidence type="ECO:0000313" key="2">
    <source>
        <dbReference type="Proteomes" id="UP000772618"/>
    </source>
</evidence>
<comment type="caution">
    <text evidence="1">The sequence shown here is derived from an EMBL/GenBank/DDBJ whole genome shotgun (WGS) entry which is preliminary data.</text>
</comment>
<dbReference type="EMBL" id="JAHESD010000077">
    <property type="protein sequence ID" value="MBT1705988.1"/>
    <property type="molecule type" value="Genomic_DNA"/>
</dbReference>